<keyword evidence="3" id="KW-1185">Reference proteome</keyword>
<dbReference type="PANTHER" id="PTHR36839:SF1">
    <property type="entry name" value="METALLO-BETA-LACTAMASE FAMILY PROTEIN (AFU_ORTHOLOGUE AFUA_5G12770)"/>
    <property type="match status" value="1"/>
</dbReference>
<name>A0A3L7JRP7_9BACI</name>
<dbReference type="AlphaFoldDB" id="A0A3L7JRP7"/>
<dbReference type="OrthoDB" id="2373347at2"/>
<dbReference type="Proteomes" id="UP000276770">
    <property type="component" value="Unassembled WGS sequence"/>
</dbReference>
<dbReference type="SUPFAM" id="SSF56281">
    <property type="entry name" value="Metallo-hydrolase/oxidoreductase"/>
    <property type="match status" value="1"/>
</dbReference>
<feature type="domain" description="Metallo-beta-lactamase" evidence="1">
    <location>
        <begin position="75"/>
        <end position="244"/>
    </location>
</feature>
<accession>A0A3L7JRP7</accession>
<dbReference type="InterPro" id="IPR001279">
    <property type="entry name" value="Metallo-B-lactamas"/>
</dbReference>
<dbReference type="RefSeq" id="WP_121682036.1">
    <property type="nucleotide sequence ID" value="NZ_RCVZ01000015.1"/>
</dbReference>
<organism evidence="2 3">
    <name type="scientific">Falsibacillus albus</name>
    <dbReference type="NCBI Taxonomy" id="2478915"/>
    <lineage>
        <taxon>Bacteria</taxon>
        <taxon>Bacillati</taxon>
        <taxon>Bacillota</taxon>
        <taxon>Bacilli</taxon>
        <taxon>Bacillales</taxon>
        <taxon>Bacillaceae</taxon>
        <taxon>Falsibacillus</taxon>
    </lineage>
</organism>
<evidence type="ECO:0000259" key="1">
    <source>
        <dbReference type="SMART" id="SM00849"/>
    </source>
</evidence>
<dbReference type="GO" id="GO:0016787">
    <property type="term" value="F:hydrolase activity"/>
    <property type="evidence" value="ECO:0007669"/>
    <property type="project" value="UniProtKB-KW"/>
</dbReference>
<keyword evidence="2" id="KW-0378">Hydrolase</keyword>
<evidence type="ECO:0000313" key="3">
    <source>
        <dbReference type="Proteomes" id="UP000276770"/>
    </source>
</evidence>
<sequence>MEKWICCTCGTQFGEMDGQPEACPICEDERQYVKEAGQAWTSLNTLIRSGQLKNDILQEERGIYSITTKPGFAIGQTAYLIQTEAGNVLWDCITYLDEETIAKVQELGGINAIALSHPHYYSSQVEWAEAFGCPVYIHEDDSQWVMRNSENIRFWSGEHHELFGGITLSRLGGHFKGGAVLNWEAGKNGKGILFSGDIIQVVADRNWVSFMYSYPNSIPLPSKKVREIQQKISSIDFDRLYGAFHRIIRDDAKISVINSAQRYISALEGTLFET</sequence>
<comment type="caution">
    <text evidence="2">The sequence shown here is derived from an EMBL/GenBank/DDBJ whole genome shotgun (WGS) entry which is preliminary data.</text>
</comment>
<dbReference type="Gene3D" id="3.60.15.10">
    <property type="entry name" value="Ribonuclease Z/Hydroxyacylglutathione hydrolase-like"/>
    <property type="match status" value="1"/>
</dbReference>
<dbReference type="SMART" id="SM00849">
    <property type="entry name" value="Lactamase_B"/>
    <property type="match status" value="1"/>
</dbReference>
<dbReference type="InterPro" id="IPR036866">
    <property type="entry name" value="RibonucZ/Hydroxyglut_hydro"/>
</dbReference>
<dbReference type="CDD" id="cd07727">
    <property type="entry name" value="YmaE-like_MBL-fold"/>
    <property type="match status" value="1"/>
</dbReference>
<protein>
    <submittedName>
        <fullName evidence="2">MBL fold metallo-hydrolase</fullName>
    </submittedName>
</protein>
<dbReference type="PANTHER" id="PTHR36839">
    <property type="entry name" value="METALLO-BETA-LACTAMASE FAMILY PROTEIN (AFU_ORTHOLOGUE AFUA_5G12770)"/>
    <property type="match status" value="1"/>
</dbReference>
<gene>
    <name evidence="2" type="ORF">D9X91_17950</name>
</gene>
<proteinExistence type="predicted"/>
<dbReference type="EMBL" id="RCVZ01000015">
    <property type="protein sequence ID" value="RLQ93346.1"/>
    <property type="molecule type" value="Genomic_DNA"/>
</dbReference>
<dbReference type="Pfam" id="PF00753">
    <property type="entry name" value="Lactamase_B"/>
    <property type="match status" value="1"/>
</dbReference>
<evidence type="ECO:0000313" key="2">
    <source>
        <dbReference type="EMBL" id="RLQ93346.1"/>
    </source>
</evidence>
<reference evidence="2 3" key="1">
    <citation type="submission" date="2018-10" db="EMBL/GenBank/DDBJ databases">
        <title>Falsibacillus sp. genome draft.</title>
        <authorList>
            <person name="Shi S."/>
        </authorList>
    </citation>
    <scope>NUCLEOTIDE SEQUENCE [LARGE SCALE GENOMIC DNA]</scope>
    <source>
        <strain evidence="2 3">GY 10110</strain>
    </source>
</reference>